<accession>A0A380JXY0</accession>
<keyword evidence="5" id="KW-0572">Peptidoglycan-anchor</keyword>
<dbReference type="Proteomes" id="UP000254797">
    <property type="component" value="Unassembled WGS sequence"/>
</dbReference>
<keyword evidence="7" id="KW-0812">Transmembrane</keyword>
<evidence type="ECO:0000256" key="7">
    <source>
        <dbReference type="SAM" id="Phobius"/>
    </source>
</evidence>
<dbReference type="PRINTS" id="PR00015">
    <property type="entry name" value="GPOSANCHOR"/>
</dbReference>
<protein>
    <submittedName>
        <fullName evidence="10">Emm-like cell surface protein CspZ.1</fullName>
    </submittedName>
</protein>
<dbReference type="AlphaFoldDB" id="A0A380JXY0"/>
<keyword evidence="7" id="KW-1133">Transmembrane helix</keyword>
<keyword evidence="4" id="KW-0677">Repeat</keyword>
<evidence type="ECO:0000256" key="8">
    <source>
        <dbReference type="SAM" id="SignalP"/>
    </source>
</evidence>
<evidence type="ECO:0000256" key="4">
    <source>
        <dbReference type="ARBA" id="ARBA00022737"/>
    </source>
</evidence>
<keyword evidence="7" id="KW-0472">Membrane</keyword>
<dbReference type="Gene3D" id="2.60.40.10">
    <property type="entry name" value="Immunoglobulins"/>
    <property type="match status" value="1"/>
</dbReference>
<evidence type="ECO:0000256" key="3">
    <source>
        <dbReference type="ARBA" id="ARBA00022729"/>
    </source>
</evidence>
<keyword evidence="1" id="KW-0134">Cell wall</keyword>
<evidence type="ECO:0000256" key="1">
    <source>
        <dbReference type="ARBA" id="ARBA00022512"/>
    </source>
</evidence>
<dbReference type="PROSITE" id="PS50847">
    <property type="entry name" value="GRAM_POS_ANCHORING"/>
    <property type="match status" value="1"/>
</dbReference>
<evidence type="ECO:0000313" key="10">
    <source>
        <dbReference type="EMBL" id="SUN51665.1"/>
    </source>
</evidence>
<dbReference type="InterPro" id="IPR019950">
    <property type="entry name" value="M_anchor"/>
</dbReference>
<evidence type="ECO:0000259" key="9">
    <source>
        <dbReference type="PROSITE" id="PS50847"/>
    </source>
</evidence>
<feature type="transmembrane region" description="Helical" evidence="7">
    <location>
        <begin position="463"/>
        <end position="481"/>
    </location>
</feature>
<dbReference type="Pfam" id="PF00746">
    <property type="entry name" value="Gram_pos_anchor"/>
    <property type="match status" value="1"/>
</dbReference>
<feature type="domain" description="Gram-positive cocci surface proteins LPxTG" evidence="9">
    <location>
        <begin position="453"/>
        <end position="487"/>
    </location>
</feature>
<feature type="chain" id="PRO_5038918053" evidence="8">
    <location>
        <begin position="26"/>
        <end position="487"/>
    </location>
</feature>
<name>A0A380JXY0_STRDY</name>
<dbReference type="EMBL" id="UHFG01000004">
    <property type="protein sequence ID" value="SUN51665.1"/>
    <property type="molecule type" value="Genomic_DNA"/>
</dbReference>
<dbReference type="InterPro" id="IPR013783">
    <property type="entry name" value="Ig-like_fold"/>
</dbReference>
<evidence type="ECO:0000256" key="6">
    <source>
        <dbReference type="SAM" id="MobiDB-lite"/>
    </source>
</evidence>
<proteinExistence type="predicted"/>
<dbReference type="RefSeq" id="WP_115246757.1">
    <property type="nucleotide sequence ID" value="NZ_UHFG01000004.1"/>
</dbReference>
<gene>
    <name evidence="10" type="primary">cspZ</name>
    <name evidence="10" type="ORF">NCTC4670_02129</name>
</gene>
<organism evidence="10 11">
    <name type="scientific">Streptococcus dysgalactiae subsp. dysgalactiae</name>
    <dbReference type="NCBI Taxonomy" id="99822"/>
    <lineage>
        <taxon>Bacteria</taxon>
        <taxon>Bacillati</taxon>
        <taxon>Bacillota</taxon>
        <taxon>Bacilli</taxon>
        <taxon>Lactobacillales</taxon>
        <taxon>Streptococcaceae</taxon>
        <taxon>Streptococcus</taxon>
    </lineage>
</organism>
<keyword evidence="2" id="KW-0964">Secreted</keyword>
<evidence type="ECO:0000313" key="11">
    <source>
        <dbReference type="Proteomes" id="UP000254797"/>
    </source>
</evidence>
<evidence type="ECO:0000256" key="2">
    <source>
        <dbReference type="ARBA" id="ARBA00022525"/>
    </source>
</evidence>
<reference evidence="10 11" key="1">
    <citation type="submission" date="2018-06" db="EMBL/GenBank/DDBJ databases">
        <authorList>
            <consortium name="Pathogen Informatics"/>
            <person name="Doyle S."/>
        </authorList>
    </citation>
    <scope>NUCLEOTIDE SEQUENCE [LARGE SCALE GENOMIC DNA]</scope>
    <source>
        <strain evidence="10 11">NCTC4670</strain>
    </source>
</reference>
<feature type="signal peptide" evidence="8">
    <location>
        <begin position="1"/>
        <end position="25"/>
    </location>
</feature>
<dbReference type="NCBIfam" id="TIGR01167">
    <property type="entry name" value="LPXTG_anchor"/>
    <property type="match status" value="1"/>
</dbReference>
<keyword evidence="3 8" id="KW-0732">Signal</keyword>
<dbReference type="InterPro" id="IPR019931">
    <property type="entry name" value="LPXTG_anchor"/>
</dbReference>
<feature type="compositionally biased region" description="Basic and acidic residues" evidence="6">
    <location>
        <begin position="350"/>
        <end position="403"/>
    </location>
</feature>
<sequence length="487" mass="50831">MKKKQAAQYSLLIPAALMAAGLAMSANGSVAFAEESAPVDSHAVVQPKAEATKDVADKASQPLPKAAEAVADKAVAKEAEAAKPVEASKPAATTAQPAPEAKPAAEADVAAKKAHIAKYAGVSVDKIQLLDTSEGKALMYPHGDHNHVVLLDKIDLSKPFDDGHGDSHHHHHDHVIKGDFTFTATVTDPAGKVLSGKDVQVVDTTGERKTLATVKTDAKGQAIFEKLPLGRSLTVLVDGVAQGYTLRTGVDGDKRSSSFTVDGKGTVEPEYSKTPLVVVALDESAEPLAGQEVVLKHRTGRLVETVMTGADGKAEFSKGLLDGTLYDIFVNGKKLSEAMTGAERSVFLDAKDIKKPGSETKPEAPKVPSKPEVKPEAPKVPSKPEVKPEAPKVPSKPEVKPEAPKVPSKPEVNPETKPEAPKAPSKPGTVVKADQAGKAAVAKPEMKKAANQLPSTGEAVNPFFTAAALAVMATAGVAAVVKRKEEN</sequence>
<evidence type="ECO:0000256" key="5">
    <source>
        <dbReference type="ARBA" id="ARBA00023088"/>
    </source>
</evidence>
<feature type="region of interest" description="Disordered" evidence="6">
    <location>
        <begin position="81"/>
        <end position="106"/>
    </location>
</feature>
<feature type="region of interest" description="Disordered" evidence="6">
    <location>
        <begin position="350"/>
        <end position="454"/>
    </location>
</feature>
<feature type="compositionally biased region" description="Low complexity" evidence="6">
    <location>
        <begin position="84"/>
        <end position="102"/>
    </location>
</feature>